<feature type="domain" description="PKD" evidence="1">
    <location>
        <begin position="551"/>
        <end position="636"/>
    </location>
</feature>
<dbReference type="Gene3D" id="2.60.40.10">
    <property type="entry name" value="Immunoglobulins"/>
    <property type="match status" value="2"/>
</dbReference>
<dbReference type="SUPFAM" id="SSF49299">
    <property type="entry name" value="PKD domain"/>
    <property type="match status" value="2"/>
</dbReference>
<evidence type="ECO:0000313" key="2">
    <source>
        <dbReference type="EMBL" id="GAA0876204.1"/>
    </source>
</evidence>
<dbReference type="RefSeq" id="WP_343788551.1">
    <property type="nucleotide sequence ID" value="NZ_BAAAFH010000022.1"/>
</dbReference>
<dbReference type="Pfam" id="PF13585">
    <property type="entry name" value="CHU_C"/>
    <property type="match status" value="1"/>
</dbReference>
<comment type="caution">
    <text evidence="2">The sequence shown here is derived from an EMBL/GenBank/DDBJ whole genome shotgun (WGS) entry which is preliminary data.</text>
</comment>
<dbReference type="InterPro" id="IPR013783">
    <property type="entry name" value="Ig-like_fold"/>
</dbReference>
<dbReference type="NCBIfam" id="TIGR04131">
    <property type="entry name" value="Bac_Flav_CTERM"/>
    <property type="match status" value="1"/>
</dbReference>
<dbReference type="InterPro" id="IPR000601">
    <property type="entry name" value="PKD_dom"/>
</dbReference>
<dbReference type="InterPro" id="IPR022409">
    <property type="entry name" value="PKD/Chitinase_dom"/>
</dbReference>
<dbReference type="PROSITE" id="PS50093">
    <property type="entry name" value="PKD"/>
    <property type="match status" value="2"/>
</dbReference>
<proteinExistence type="predicted"/>
<feature type="domain" description="PKD" evidence="1">
    <location>
        <begin position="635"/>
        <end position="685"/>
    </location>
</feature>
<accession>A0ABN1MTN9</accession>
<keyword evidence="3" id="KW-1185">Reference proteome</keyword>
<gene>
    <name evidence="2" type="ORF">GCM10009118_26140</name>
</gene>
<dbReference type="Pfam" id="PF18911">
    <property type="entry name" value="PKD_4"/>
    <property type="match status" value="2"/>
</dbReference>
<dbReference type="CDD" id="cd00146">
    <property type="entry name" value="PKD"/>
    <property type="match status" value="2"/>
</dbReference>
<evidence type="ECO:0000313" key="3">
    <source>
        <dbReference type="Proteomes" id="UP001501126"/>
    </source>
</evidence>
<name>A0ABN1MTN9_9FLAO</name>
<dbReference type="InterPro" id="IPR035986">
    <property type="entry name" value="PKD_dom_sf"/>
</dbReference>
<dbReference type="Proteomes" id="UP001501126">
    <property type="component" value="Unassembled WGS sequence"/>
</dbReference>
<dbReference type="SMART" id="SM00089">
    <property type="entry name" value="PKD"/>
    <property type="match status" value="2"/>
</dbReference>
<organism evidence="2 3">
    <name type="scientific">Wandonia haliotis</name>
    <dbReference type="NCBI Taxonomy" id="574963"/>
    <lineage>
        <taxon>Bacteria</taxon>
        <taxon>Pseudomonadati</taxon>
        <taxon>Bacteroidota</taxon>
        <taxon>Flavobacteriia</taxon>
        <taxon>Flavobacteriales</taxon>
        <taxon>Crocinitomicaceae</taxon>
        <taxon>Wandonia</taxon>
    </lineage>
</organism>
<protein>
    <recommendedName>
        <fullName evidence="1">PKD domain-containing protein</fullName>
    </recommendedName>
</protein>
<dbReference type="Gene3D" id="2.60.120.380">
    <property type="match status" value="1"/>
</dbReference>
<dbReference type="EMBL" id="BAAAFH010000022">
    <property type="protein sequence ID" value="GAA0876204.1"/>
    <property type="molecule type" value="Genomic_DNA"/>
</dbReference>
<evidence type="ECO:0000259" key="1">
    <source>
        <dbReference type="PROSITE" id="PS50093"/>
    </source>
</evidence>
<sequence length="811" mass="86322">MILLSNVNVFGQYRVFSKQKRGFLQVFLITLSFVLISQFTSAQGASCAEAEGFCTGSTYTFPAGVNTGDAESGNNYGCLGSQPNPAWYYLEIDQGGNLDIEMSNSANVDIDFILYGPFNDLNDAMGNCGNMGSAGSGAGWNGIVDCSYSDSENEEANISNAQPGDVYVLLITNYSNQSTNIVFSNSPSSTATTDCSVVEPCEITNLSVTVGACDPSTGEFDLSGTFDVADPPETGSLLAEDCNGNQVVIANAPFSPGNHNFTIPDITADGQSCSVRVYFSDDGDCELSVNYTNAAPCDPLCSIVDFTSNINLPNCATNWLVDGQIEFDNPPALGDLIIEDCDGNQEIIDSYPFQSGQIPYSFTGPPAAVTDRSCSFRLFFSGEPNCEFTVPVTLLGGLIEYANISYNDPVYCQSGSVNPVPSLTGTPGGTYSSGAGLIINTTTGEIDLTMSQPGVYTVTYQTPDPNCFATATTQVTIGTIPTVNAGADITICNGESVVLTGSGADTYTWDNAVSDGVPFYPANSGTYTVTGTTTEGCSATDDMDITIVQMPTPGFVANVMYGCIPLEVSFTDTTQGSYQTCFWDFGNGSSSSVCGSATTTYDAPGCFDVSLTLTTPEGCSGTTRTSSYICVESDPVADFSSFPTEITTSDPFITLTNQSSGATSYEWDFGDGSPLSGEFSPSHTYSGYPESYTITLTAYTDAGCVDSVSQLIVVGTDLIFYVPNSFTPDQDEHNPIFQPVFTSGFDPYNYKMLIFNRWGEILFESNNAEVGWDGTYGGNIVQDGTYLWKITYKIDGVDKHQEVMGHVILIR</sequence>
<dbReference type="InterPro" id="IPR026341">
    <property type="entry name" value="T9SS_type_B"/>
</dbReference>
<reference evidence="2 3" key="1">
    <citation type="journal article" date="2019" name="Int. J. Syst. Evol. Microbiol.">
        <title>The Global Catalogue of Microorganisms (GCM) 10K type strain sequencing project: providing services to taxonomists for standard genome sequencing and annotation.</title>
        <authorList>
            <consortium name="The Broad Institute Genomics Platform"/>
            <consortium name="The Broad Institute Genome Sequencing Center for Infectious Disease"/>
            <person name="Wu L."/>
            <person name="Ma J."/>
        </authorList>
    </citation>
    <scope>NUCLEOTIDE SEQUENCE [LARGE SCALE GENOMIC DNA]</scope>
    <source>
        <strain evidence="2 3">JCM 16083</strain>
    </source>
</reference>